<reference evidence="1 2" key="1">
    <citation type="submission" date="2020-06" db="EMBL/GenBank/DDBJ databases">
        <authorList>
            <person name="Li R."/>
            <person name="Bekaert M."/>
        </authorList>
    </citation>
    <scope>NUCLEOTIDE SEQUENCE [LARGE SCALE GENOMIC DNA]</scope>
    <source>
        <strain evidence="2">wild</strain>
    </source>
</reference>
<keyword evidence="2" id="KW-1185">Reference proteome</keyword>
<proteinExistence type="predicted"/>
<organism evidence="1 2">
    <name type="scientific">Mytilus coruscus</name>
    <name type="common">Sea mussel</name>
    <dbReference type="NCBI Taxonomy" id="42192"/>
    <lineage>
        <taxon>Eukaryota</taxon>
        <taxon>Metazoa</taxon>
        <taxon>Spiralia</taxon>
        <taxon>Lophotrochozoa</taxon>
        <taxon>Mollusca</taxon>
        <taxon>Bivalvia</taxon>
        <taxon>Autobranchia</taxon>
        <taxon>Pteriomorphia</taxon>
        <taxon>Mytilida</taxon>
        <taxon>Mytiloidea</taxon>
        <taxon>Mytilidae</taxon>
        <taxon>Mytilinae</taxon>
        <taxon>Mytilus</taxon>
    </lineage>
</organism>
<evidence type="ECO:0000313" key="1">
    <source>
        <dbReference type="EMBL" id="CAC5422459.1"/>
    </source>
</evidence>
<sequence length="288" mass="32790">MSGVTCDFEGLENFNLEDLHELPHEEKEEVKKQIEAIYIEATSLEKKAIELAITCQLDRIGAEVIAPEQLRTNVVNYISTHPSFEDVTEWRVRRPCCGHWNVQNAKRDIVIVTSAPSTNTEDSVFWVTGCDGFSGDPILLGHIFENHYQSLQPKAGTSRITTAEIHPESGTQVAIQQQDQDQQVPQVQTFIFNATALLESSTYFPIFIMDKTTKLNRQKRHQCVNILSIWSSKNLVSKSLQDSVKTNLSSTIRLLDERFTTSNDEDILTTKATNESVHEYLDRLYYYS</sequence>
<gene>
    <name evidence="1" type="ORF">MCOR_54509</name>
</gene>
<protein>
    <submittedName>
        <fullName evidence="1">Uncharacterized protein</fullName>
    </submittedName>
</protein>
<dbReference type="EMBL" id="CACVKT020009597">
    <property type="protein sequence ID" value="CAC5422459.1"/>
    <property type="molecule type" value="Genomic_DNA"/>
</dbReference>
<name>A0A6J8EPB0_MYTCO</name>
<accession>A0A6J8EPB0</accession>
<dbReference type="Proteomes" id="UP000507470">
    <property type="component" value="Unassembled WGS sequence"/>
</dbReference>
<evidence type="ECO:0000313" key="2">
    <source>
        <dbReference type="Proteomes" id="UP000507470"/>
    </source>
</evidence>
<dbReference type="AlphaFoldDB" id="A0A6J8EPB0"/>
<dbReference type="OrthoDB" id="6157373at2759"/>